<keyword evidence="1" id="KW-0812">Transmembrane</keyword>
<evidence type="ECO:0000313" key="3">
    <source>
        <dbReference type="Proteomes" id="UP001627154"/>
    </source>
</evidence>
<keyword evidence="3" id="KW-1185">Reference proteome</keyword>
<keyword evidence="1" id="KW-1133">Transmembrane helix</keyword>
<evidence type="ECO:0000313" key="2">
    <source>
        <dbReference type="EMBL" id="KAL3400651.1"/>
    </source>
</evidence>
<name>A0ABD2X5N6_9HYME</name>
<organism evidence="2 3">
    <name type="scientific">Trichogramma kaykai</name>
    <dbReference type="NCBI Taxonomy" id="54128"/>
    <lineage>
        <taxon>Eukaryota</taxon>
        <taxon>Metazoa</taxon>
        <taxon>Ecdysozoa</taxon>
        <taxon>Arthropoda</taxon>
        <taxon>Hexapoda</taxon>
        <taxon>Insecta</taxon>
        <taxon>Pterygota</taxon>
        <taxon>Neoptera</taxon>
        <taxon>Endopterygota</taxon>
        <taxon>Hymenoptera</taxon>
        <taxon>Apocrita</taxon>
        <taxon>Proctotrupomorpha</taxon>
        <taxon>Chalcidoidea</taxon>
        <taxon>Trichogrammatidae</taxon>
        <taxon>Trichogramma</taxon>
    </lineage>
</organism>
<feature type="transmembrane region" description="Helical" evidence="1">
    <location>
        <begin position="92"/>
        <end position="117"/>
    </location>
</feature>
<dbReference type="EMBL" id="JBJJXI010000051">
    <property type="protein sequence ID" value="KAL3400651.1"/>
    <property type="molecule type" value="Genomic_DNA"/>
</dbReference>
<dbReference type="Proteomes" id="UP001627154">
    <property type="component" value="Unassembled WGS sequence"/>
</dbReference>
<reference evidence="2 3" key="1">
    <citation type="journal article" date="2024" name="bioRxiv">
        <title>A reference genome for Trichogramma kaykai: A tiny desert-dwelling parasitoid wasp with competing sex-ratio distorters.</title>
        <authorList>
            <person name="Culotta J."/>
            <person name="Lindsey A.R."/>
        </authorList>
    </citation>
    <scope>NUCLEOTIDE SEQUENCE [LARGE SCALE GENOMIC DNA]</scope>
    <source>
        <strain evidence="2 3">KSX58</strain>
    </source>
</reference>
<protein>
    <submittedName>
        <fullName evidence="2">Uncharacterized protein</fullName>
    </submittedName>
</protein>
<accession>A0ABD2X5N6</accession>
<sequence length="184" mass="22171">MVNELRLLIPSCIEPINFYTVVYLNLENGNVYSFILIEDLRAFQKKRLQTCIIFRAVCTRWCQRGLVIRRECTLPSYLPVEVEVSFDIVLRVLVYIDVCALVFFEFTCTSFHLYVYYVQRLCRIYVRQQQQHRYRTAVVYTRYVPRREVHLNDNRFDIDRTSHQQQLGKTAYISLYMDQHRTTS</sequence>
<evidence type="ECO:0000256" key="1">
    <source>
        <dbReference type="SAM" id="Phobius"/>
    </source>
</evidence>
<keyword evidence="1" id="KW-0472">Membrane</keyword>
<comment type="caution">
    <text evidence="2">The sequence shown here is derived from an EMBL/GenBank/DDBJ whole genome shotgun (WGS) entry which is preliminary data.</text>
</comment>
<dbReference type="AlphaFoldDB" id="A0ABD2X5N6"/>
<proteinExistence type="predicted"/>
<gene>
    <name evidence="2" type="ORF">TKK_006475</name>
</gene>